<keyword evidence="1" id="KW-1133">Transmembrane helix</keyword>
<reference evidence="2 3" key="1">
    <citation type="submission" date="2018-10" db="EMBL/GenBank/DDBJ databases">
        <title>Fifty Aureobasidium pullulans genomes reveal a recombining polyextremotolerant generalist.</title>
        <authorList>
            <person name="Gostincar C."/>
            <person name="Turk M."/>
            <person name="Zajc J."/>
            <person name="Gunde-Cimerman N."/>
        </authorList>
    </citation>
    <scope>NUCLEOTIDE SEQUENCE [LARGE SCALE GENOMIC DNA]</scope>
    <source>
        <strain evidence="2 3">EXF-3403</strain>
    </source>
</reference>
<gene>
    <name evidence="2" type="ORF">D6C84_10213</name>
</gene>
<protein>
    <submittedName>
        <fullName evidence="2">Uncharacterized protein</fullName>
    </submittedName>
</protein>
<organism evidence="2 3">
    <name type="scientific">Aureobasidium pullulans</name>
    <name type="common">Black yeast</name>
    <name type="synonym">Pullularia pullulans</name>
    <dbReference type="NCBI Taxonomy" id="5580"/>
    <lineage>
        <taxon>Eukaryota</taxon>
        <taxon>Fungi</taxon>
        <taxon>Dikarya</taxon>
        <taxon>Ascomycota</taxon>
        <taxon>Pezizomycotina</taxon>
        <taxon>Dothideomycetes</taxon>
        <taxon>Dothideomycetidae</taxon>
        <taxon>Dothideales</taxon>
        <taxon>Saccotheciaceae</taxon>
        <taxon>Aureobasidium</taxon>
    </lineage>
</organism>
<dbReference type="AlphaFoldDB" id="A0A4S9X1J4"/>
<evidence type="ECO:0000313" key="3">
    <source>
        <dbReference type="Proteomes" id="UP000310039"/>
    </source>
</evidence>
<proteinExistence type="predicted"/>
<name>A0A4S9X1J4_AURPU</name>
<feature type="transmembrane region" description="Helical" evidence="1">
    <location>
        <begin position="50"/>
        <end position="69"/>
    </location>
</feature>
<sequence>MTLQVHLGGYAAKLRSQRPQGIPAHAPQSTKASCHTALSSQGFTLLHGNYYGYLQMLLLLLFLGGYLLLHLKKAQRSQDDSLEQGGDTLKDLGQAFVDEKDSAIAAKS</sequence>
<evidence type="ECO:0000256" key="1">
    <source>
        <dbReference type="SAM" id="Phobius"/>
    </source>
</evidence>
<accession>A0A4S9X1J4</accession>
<dbReference type="Proteomes" id="UP000310039">
    <property type="component" value="Unassembled WGS sequence"/>
</dbReference>
<evidence type="ECO:0000313" key="2">
    <source>
        <dbReference type="EMBL" id="THZ71583.1"/>
    </source>
</evidence>
<dbReference type="EMBL" id="QZBT01000318">
    <property type="protein sequence ID" value="THZ71583.1"/>
    <property type="molecule type" value="Genomic_DNA"/>
</dbReference>
<keyword evidence="1" id="KW-0812">Transmembrane</keyword>
<keyword evidence="1" id="KW-0472">Membrane</keyword>
<comment type="caution">
    <text evidence="2">The sequence shown here is derived from an EMBL/GenBank/DDBJ whole genome shotgun (WGS) entry which is preliminary data.</text>
</comment>